<dbReference type="InterPro" id="IPR008906">
    <property type="entry name" value="HATC_C_dom"/>
</dbReference>
<dbReference type="PANTHER" id="PTHR23272:SF187">
    <property type="entry name" value="AC9 TRANSPOSASE-RELATED"/>
    <property type="match status" value="1"/>
</dbReference>
<feature type="domain" description="HAT C-terminal dimerisation" evidence="2">
    <location>
        <begin position="300"/>
        <end position="386"/>
    </location>
</feature>
<proteinExistence type="predicted"/>
<dbReference type="InterPro" id="IPR012337">
    <property type="entry name" value="RNaseH-like_sf"/>
</dbReference>
<dbReference type="SUPFAM" id="SSF53098">
    <property type="entry name" value="Ribonuclease H-like"/>
    <property type="match status" value="1"/>
</dbReference>
<name>A0ABM0YWJ7_CAMSA</name>
<evidence type="ECO:0000259" key="3">
    <source>
        <dbReference type="Pfam" id="PF14372"/>
    </source>
</evidence>
<feature type="domain" description="hAT-like transposase RNase-H fold" evidence="3">
    <location>
        <begin position="137"/>
        <end position="240"/>
    </location>
</feature>
<gene>
    <name evidence="5" type="primary">LOC104783467</name>
</gene>
<sequence>MRCCAHILNLIVRDGLHELSENVTAIRNAVQYVRSSTSRCDSFEQKVVSGKMTRGSLPLDIKTRWNSTYLMLSRAIDFRVAFDRMEAEDKMYNDYFNEVEIEKTKIGPPTRADWNVVERLVRFLIIFYNSTLVVSASTSVASYKCYGEIVTIERNLMSLSNSIDSELKSKADVMLLKFDKCWDGFRNINVFLIVASVFDPRKKIQFAKMCFDKLYGKDTTDSKEMSESITTFLTSLFKEYSNRLQKVPSGQSSQSSTQTSTSLSQGESTDLMSDSMGYERMDFVYKELVDEIGVDDGRDELDVYLKEKVENPRTIVGSEWDVLSWWRLNSGRYPVLSEIARDVLAMQVSSVASESAFSTSGRVIEPHRSCLTHYRVEVLICTQQWMKNENHLGEKGVVMNTQLLVDIELLDKPEKGMAKPTLFILSSFNG</sequence>
<reference evidence="4" key="1">
    <citation type="journal article" date="2014" name="Nat. Commun.">
        <title>The emerging biofuel crop Camelina sativa retains a highly undifferentiated hexaploid genome structure.</title>
        <authorList>
            <person name="Kagale S."/>
            <person name="Koh C."/>
            <person name="Nixon J."/>
            <person name="Bollina V."/>
            <person name="Clarke W.E."/>
            <person name="Tuteja R."/>
            <person name="Spillane C."/>
            <person name="Robinson S.J."/>
            <person name="Links M.G."/>
            <person name="Clarke C."/>
            <person name="Higgins E.E."/>
            <person name="Huebert T."/>
            <person name="Sharpe A.G."/>
            <person name="Parkin I.A."/>
        </authorList>
    </citation>
    <scope>NUCLEOTIDE SEQUENCE [LARGE SCALE GENOMIC DNA]</scope>
    <source>
        <strain evidence="4">cv. DH55</strain>
    </source>
</reference>
<keyword evidence="4" id="KW-1185">Reference proteome</keyword>
<dbReference type="Pfam" id="PF05699">
    <property type="entry name" value="Dimer_Tnp_hAT"/>
    <property type="match status" value="1"/>
</dbReference>
<dbReference type="GeneID" id="104783467"/>
<reference evidence="5" key="2">
    <citation type="submission" date="2025-08" db="UniProtKB">
        <authorList>
            <consortium name="RefSeq"/>
        </authorList>
    </citation>
    <scope>IDENTIFICATION</scope>
    <source>
        <tissue evidence="5">Leaf</tissue>
    </source>
</reference>
<feature type="compositionally biased region" description="Low complexity" evidence="1">
    <location>
        <begin position="249"/>
        <end position="269"/>
    </location>
</feature>
<evidence type="ECO:0000313" key="4">
    <source>
        <dbReference type="Proteomes" id="UP000694864"/>
    </source>
</evidence>
<organism evidence="4 5">
    <name type="scientific">Camelina sativa</name>
    <name type="common">False flax</name>
    <name type="synonym">Myagrum sativum</name>
    <dbReference type="NCBI Taxonomy" id="90675"/>
    <lineage>
        <taxon>Eukaryota</taxon>
        <taxon>Viridiplantae</taxon>
        <taxon>Streptophyta</taxon>
        <taxon>Embryophyta</taxon>
        <taxon>Tracheophyta</taxon>
        <taxon>Spermatophyta</taxon>
        <taxon>Magnoliopsida</taxon>
        <taxon>eudicotyledons</taxon>
        <taxon>Gunneridae</taxon>
        <taxon>Pentapetalae</taxon>
        <taxon>rosids</taxon>
        <taxon>malvids</taxon>
        <taxon>Brassicales</taxon>
        <taxon>Brassicaceae</taxon>
        <taxon>Camelineae</taxon>
        <taxon>Camelina</taxon>
    </lineage>
</organism>
<dbReference type="RefSeq" id="XP_010506923.1">
    <property type="nucleotide sequence ID" value="XM_010508621.1"/>
</dbReference>
<evidence type="ECO:0000256" key="1">
    <source>
        <dbReference type="SAM" id="MobiDB-lite"/>
    </source>
</evidence>
<feature type="region of interest" description="Disordered" evidence="1">
    <location>
        <begin position="247"/>
        <end position="269"/>
    </location>
</feature>
<dbReference type="PANTHER" id="PTHR23272">
    <property type="entry name" value="BED FINGER-RELATED"/>
    <property type="match status" value="1"/>
</dbReference>
<accession>A0ABM0YWJ7</accession>
<protein>
    <submittedName>
        <fullName evidence="5">Zinc finger BED domain-containing protein RICESLEEPER 2-like</fullName>
    </submittedName>
</protein>
<evidence type="ECO:0000313" key="5">
    <source>
        <dbReference type="RefSeq" id="XP_010506923.1"/>
    </source>
</evidence>
<dbReference type="Proteomes" id="UP000694864">
    <property type="component" value="Chromosome 4"/>
</dbReference>
<evidence type="ECO:0000259" key="2">
    <source>
        <dbReference type="Pfam" id="PF05699"/>
    </source>
</evidence>
<dbReference type="InterPro" id="IPR025525">
    <property type="entry name" value="hAT-like_transposase_RNase-H"/>
</dbReference>
<dbReference type="Pfam" id="PF14372">
    <property type="entry name" value="hAT-like_RNase-H"/>
    <property type="match status" value="1"/>
</dbReference>